<evidence type="ECO:0000313" key="3">
    <source>
        <dbReference type="Proteomes" id="UP000030764"/>
    </source>
</evidence>
<protein>
    <submittedName>
        <fullName evidence="1">Uncharacterized protein</fullName>
    </submittedName>
</protein>
<dbReference type="Proteomes" id="UP000030758">
    <property type="component" value="Unassembled WGS sequence"/>
</dbReference>
<accession>A0A085M0U7</accession>
<evidence type="ECO:0000313" key="2">
    <source>
        <dbReference type="EMBL" id="KFD68923.1"/>
    </source>
</evidence>
<dbReference type="AlphaFoldDB" id="A0A085M0U7"/>
<name>A0A085M0U7_9BILA</name>
<dbReference type="EMBL" id="KL363247">
    <property type="protein sequence ID" value="KFD50843.1"/>
    <property type="molecule type" value="Genomic_DNA"/>
</dbReference>
<organism evidence="1 3">
    <name type="scientific">Trichuris suis</name>
    <name type="common">pig whipworm</name>
    <dbReference type="NCBI Taxonomy" id="68888"/>
    <lineage>
        <taxon>Eukaryota</taxon>
        <taxon>Metazoa</taxon>
        <taxon>Ecdysozoa</taxon>
        <taxon>Nematoda</taxon>
        <taxon>Enoplea</taxon>
        <taxon>Dorylaimia</taxon>
        <taxon>Trichinellida</taxon>
        <taxon>Trichuridae</taxon>
        <taxon>Trichuris</taxon>
    </lineage>
</organism>
<sequence>MATFQSRIVKREWEKEKKEGMATLSTERHKRCAKTCAVVPLVGKENQFLTDRLRRASEPGGG</sequence>
<keyword evidence="3" id="KW-1185">Reference proteome</keyword>
<evidence type="ECO:0000313" key="1">
    <source>
        <dbReference type="EMBL" id="KFD50843.1"/>
    </source>
</evidence>
<proteinExistence type="predicted"/>
<gene>
    <name evidence="1" type="ORF">M513_08281</name>
    <name evidence="2" type="ORF">M514_08281</name>
</gene>
<reference evidence="1 3" key="1">
    <citation type="journal article" date="2014" name="Nat. Genet.">
        <title>Genome and transcriptome of the porcine whipworm Trichuris suis.</title>
        <authorList>
            <person name="Jex A.R."/>
            <person name="Nejsum P."/>
            <person name="Schwarz E.M."/>
            <person name="Hu L."/>
            <person name="Young N.D."/>
            <person name="Hall R.S."/>
            <person name="Korhonen P.K."/>
            <person name="Liao S."/>
            <person name="Thamsborg S."/>
            <person name="Xia J."/>
            <person name="Xu P."/>
            <person name="Wang S."/>
            <person name="Scheerlinck J.P."/>
            <person name="Hofmann A."/>
            <person name="Sternberg P.W."/>
            <person name="Wang J."/>
            <person name="Gasser R.B."/>
        </authorList>
    </citation>
    <scope>NUCLEOTIDE SEQUENCE [LARGE SCALE GENOMIC DNA]</scope>
    <source>
        <strain evidence="2">DCEP-RM93F</strain>
        <strain evidence="1">DCEP-RM93M</strain>
    </source>
</reference>
<dbReference type="EMBL" id="KL367500">
    <property type="protein sequence ID" value="KFD68923.1"/>
    <property type="molecule type" value="Genomic_DNA"/>
</dbReference>
<dbReference type="Proteomes" id="UP000030764">
    <property type="component" value="Unassembled WGS sequence"/>
</dbReference>